<dbReference type="Gene3D" id="2.40.160.20">
    <property type="match status" value="1"/>
</dbReference>
<evidence type="ECO:0000259" key="6">
    <source>
        <dbReference type="Pfam" id="PF13505"/>
    </source>
</evidence>
<gene>
    <name evidence="7" type="ORF">RZN05_00610</name>
</gene>
<evidence type="ECO:0000313" key="8">
    <source>
        <dbReference type="Proteomes" id="UP001273531"/>
    </source>
</evidence>
<dbReference type="RefSeq" id="WP_317224687.1">
    <property type="nucleotide sequence ID" value="NZ_JAWJEJ010000001.1"/>
</dbReference>
<sequence length="277" mass="28955">MYLRTLLGASALALSVAAMPALAQDAEFNGPYVGGSLGLSIPGKQGGERIEFDRDLNGSFGDTVVTAPPANADAFAPGFCNGAALASTPNGCRKDAKRTQYAARLGWDIQSGNFVVGAVGEIGRNNLRDSVTAYSSTPASYTMTREIDWNAGLRLRAGYAVGGRTLIYGTGGGAYAKIDNSFSTTNTANSFTDNGDSDAWGWAAGGGIEQKVGSNFSVGVEYLYTRYKDDDYLVRAGAGTAPATNPFLLAGAGGTDFRRSDTSFDHHGVRATAAYRF</sequence>
<organism evidence="7 8">
    <name type="scientific">Sphingomonas agrestis</name>
    <dbReference type="NCBI Taxonomy" id="3080540"/>
    <lineage>
        <taxon>Bacteria</taxon>
        <taxon>Pseudomonadati</taxon>
        <taxon>Pseudomonadota</taxon>
        <taxon>Alphaproteobacteria</taxon>
        <taxon>Sphingomonadales</taxon>
        <taxon>Sphingomonadaceae</taxon>
        <taxon>Sphingomonas</taxon>
    </lineage>
</organism>
<keyword evidence="3" id="KW-0472">Membrane</keyword>
<dbReference type="InterPro" id="IPR027385">
    <property type="entry name" value="Beta-barrel_OMP"/>
</dbReference>
<dbReference type="PANTHER" id="PTHR34001">
    <property type="entry name" value="BLL7405 PROTEIN"/>
    <property type="match status" value="1"/>
</dbReference>
<dbReference type="Proteomes" id="UP001273531">
    <property type="component" value="Unassembled WGS sequence"/>
</dbReference>
<evidence type="ECO:0000256" key="5">
    <source>
        <dbReference type="SAM" id="SignalP"/>
    </source>
</evidence>
<dbReference type="EMBL" id="JAWJEJ010000001">
    <property type="protein sequence ID" value="MDV3455467.1"/>
    <property type="molecule type" value="Genomic_DNA"/>
</dbReference>
<dbReference type="PANTHER" id="PTHR34001:SF3">
    <property type="entry name" value="BLL7405 PROTEIN"/>
    <property type="match status" value="1"/>
</dbReference>
<reference evidence="7 8" key="1">
    <citation type="submission" date="2023-10" db="EMBL/GenBank/DDBJ databases">
        <title>Sphingomonas sp. HF-S4 16S ribosomal RNA gene Genome sequencing and assembly.</title>
        <authorList>
            <person name="Lee H."/>
        </authorList>
    </citation>
    <scope>NUCLEOTIDE SEQUENCE [LARGE SCALE GENOMIC DNA]</scope>
    <source>
        <strain evidence="7 8">HF-S4</strain>
    </source>
</reference>
<comment type="similarity">
    <text evidence="4">Belongs to the Omp25/RopB family.</text>
</comment>
<evidence type="ECO:0000256" key="4">
    <source>
        <dbReference type="ARBA" id="ARBA00038306"/>
    </source>
</evidence>
<feature type="chain" id="PRO_5045529211" evidence="5">
    <location>
        <begin position="24"/>
        <end position="277"/>
    </location>
</feature>
<dbReference type="InterPro" id="IPR011250">
    <property type="entry name" value="OMP/PagP_B-barrel"/>
</dbReference>
<dbReference type="SUPFAM" id="SSF56925">
    <property type="entry name" value="OMPA-like"/>
    <property type="match status" value="1"/>
</dbReference>
<protein>
    <submittedName>
        <fullName evidence="7">Outer membrane beta-barrel protein</fullName>
    </submittedName>
</protein>
<dbReference type="InterPro" id="IPR051692">
    <property type="entry name" value="OMP-like"/>
</dbReference>
<evidence type="ECO:0000256" key="2">
    <source>
        <dbReference type="ARBA" id="ARBA00022729"/>
    </source>
</evidence>
<evidence type="ECO:0000256" key="3">
    <source>
        <dbReference type="ARBA" id="ARBA00023136"/>
    </source>
</evidence>
<evidence type="ECO:0000313" key="7">
    <source>
        <dbReference type="EMBL" id="MDV3455467.1"/>
    </source>
</evidence>
<comment type="subcellular location">
    <subcellularLocation>
        <location evidence="1">Membrane</location>
    </subcellularLocation>
</comment>
<name>A0ABU3Y2P7_9SPHN</name>
<feature type="signal peptide" evidence="5">
    <location>
        <begin position="1"/>
        <end position="23"/>
    </location>
</feature>
<keyword evidence="2 5" id="KW-0732">Signal</keyword>
<accession>A0ABU3Y2P7</accession>
<dbReference type="Pfam" id="PF13505">
    <property type="entry name" value="OMP_b-brl"/>
    <property type="match status" value="1"/>
</dbReference>
<proteinExistence type="inferred from homology"/>
<comment type="caution">
    <text evidence="7">The sequence shown here is derived from an EMBL/GenBank/DDBJ whole genome shotgun (WGS) entry which is preliminary data.</text>
</comment>
<keyword evidence="8" id="KW-1185">Reference proteome</keyword>
<feature type="domain" description="Outer membrane protein beta-barrel" evidence="6">
    <location>
        <begin position="10"/>
        <end position="238"/>
    </location>
</feature>
<evidence type="ECO:0000256" key="1">
    <source>
        <dbReference type="ARBA" id="ARBA00004370"/>
    </source>
</evidence>